<gene>
    <name evidence="3" type="ORF">RS694_12545</name>
</gene>
<dbReference type="KEGG" id="rsb:RS694_12545"/>
<feature type="region of interest" description="Disordered" evidence="1">
    <location>
        <begin position="122"/>
        <end position="148"/>
    </location>
</feature>
<dbReference type="InterPro" id="IPR021242">
    <property type="entry name" value="DUF2799"/>
</dbReference>
<organism evidence="3 4">
    <name type="scientific">Rhodoferax saidenbachensis</name>
    <dbReference type="NCBI Taxonomy" id="1484693"/>
    <lineage>
        <taxon>Bacteria</taxon>
        <taxon>Pseudomonadati</taxon>
        <taxon>Pseudomonadota</taxon>
        <taxon>Betaproteobacteria</taxon>
        <taxon>Burkholderiales</taxon>
        <taxon>Comamonadaceae</taxon>
        <taxon>Rhodoferax</taxon>
    </lineage>
</organism>
<dbReference type="EMBL" id="CP019239">
    <property type="protein sequence ID" value="APW43270.1"/>
    <property type="molecule type" value="Genomic_DNA"/>
</dbReference>
<dbReference type="STRING" id="1484693.RS694_12545"/>
<feature type="signal peptide" evidence="2">
    <location>
        <begin position="1"/>
        <end position="16"/>
    </location>
</feature>
<accession>A0A1P8KB81</accession>
<dbReference type="RefSeq" id="WP_051391959.1">
    <property type="nucleotide sequence ID" value="NZ_CP019239.1"/>
</dbReference>
<dbReference type="AlphaFoldDB" id="A0A1P8KB81"/>
<feature type="compositionally biased region" description="Basic and acidic residues" evidence="1">
    <location>
        <begin position="124"/>
        <end position="148"/>
    </location>
</feature>
<reference evidence="3 4" key="1">
    <citation type="submission" date="2017-01" db="EMBL/GenBank/DDBJ databases">
        <authorList>
            <person name="Mah S.A."/>
            <person name="Swanson W.J."/>
            <person name="Moy G.W."/>
            <person name="Vacquier V.D."/>
        </authorList>
    </citation>
    <scope>NUCLEOTIDE SEQUENCE [LARGE SCALE GENOMIC DNA]</scope>
    <source>
        <strain evidence="3 4">DSM 22694</strain>
    </source>
</reference>
<proteinExistence type="predicted"/>
<evidence type="ECO:0000256" key="2">
    <source>
        <dbReference type="SAM" id="SignalP"/>
    </source>
</evidence>
<sequence>MKKAMALLLLVSTLLAGCESMSVSECKVADWGRVGYSDGARGVSDRRIASYTEDCGEAGIETDPQAYRKGWDAGIVNFCTPANGWREGTLGNSGKASVCQGQAGYAGFARYLGAGLQVHSTQEQMKRNTSESERLQKRLDASKSDEEKRRLRNDLRDIDRDQLNLRYLLTQQQLLAP</sequence>
<evidence type="ECO:0008006" key="5">
    <source>
        <dbReference type="Google" id="ProtNLM"/>
    </source>
</evidence>
<evidence type="ECO:0000313" key="4">
    <source>
        <dbReference type="Proteomes" id="UP000186110"/>
    </source>
</evidence>
<name>A0A1P8KB81_9BURK</name>
<dbReference type="Proteomes" id="UP000186110">
    <property type="component" value="Chromosome"/>
</dbReference>
<dbReference type="PROSITE" id="PS51257">
    <property type="entry name" value="PROKAR_LIPOPROTEIN"/>
    <property type="match status" value="1"/>
</dbReference>
<evidence type="ECO:0000256" key="1">
    <source>
        <dbReference type="SAM" id="MobiDB-lite"/>
    </source>
</evidence>
<evidence type="ECO:0000313" key="3">
    <source>
        <dbReference type="EMBL" id="APW43270.1"/>
    </source>
</evidence>
<dbReference type="eggNOG" id="ENOG5032YRS">
    <property type="taxonomic scope" value="Bacteria"/>
</dbReference>
<keyword evidence="4" id="KW-1185">Reference proteome</keyword>
<keyword evidence="2" id="KW-0732">Signal</keyword>
<protein>
    <recommendedName>
        <fullName evidence="5">DUF2799 domain-containing protein</fullName>
    </recommendedName>
</protein>
<feature type="chain" id="PRO_5010246265" description="DUF2799 domain-containing protein" evidence="2">
    <location>
        <begin position="17"/>
        <end position="177"/>
    </location>
</feature>
<dbReference type="Pfam" id="PF10973">
    <property type="entry name" value="DUF2799"/>
    <property type="match status" value="1"/>
</dbReference>